<comment type="caution">
    <text evidence="2">The sequence shown here is derived from an EMBL/GenBank/DDBJ whole genome shotgun (WGS) entry which is preliminary data.</text>
</comment>
<proteinExistence type="predicted"/>
<gene>
    <name evidence="2" type="ORF">K493DRAFT_296978</name>
</gene>
<reference evidence="2 3" key="1">
    <citation type="submission" date="2016-07" db="EMBL/GenBank/DDBJ databases">
        <title>Pervasive Adenine N6-methylation of Active Genes in Fungi.</title>
        <authorList>
            <consortium name="DOE Joint Genome Institute"/>
            <person name="Mondo S.J."/>
            <person name="Dannebaum R.O."/>
            <person name="Kuo R.C."/>
            <person name="Labutti K."/>
            <person name="Haridas S."/>
            <person name="Kuo A."/>
            <person name="Salamov A."/>
            <person name="Ahrendt S.R."/>
            <person name="Lipzen A."/>
            <person name="Sullivan W."/>
            <person name="Andreopoulos W.B."/>
            <person name="Clum A."/>
            <person name="Lindquist E."/>
            <person name="Daum C."/>
            <person name="Ramamoorthy G.K."/>
            <person name="Gryganskyi A."/>
            <person name="Culley D."/>
            <person name="Magnuson J.K."/>
            <person name="James T.Y."/>
            <person name="O'Malley M.A."/>
            <person name="Stajich J.E."/>
            <person name="Spatafora J.W."/>
            <person name="Visel A."/>
            <person name="Grigoriev I.V."/>
        </authorList>
    </citation>
    <scope>NUCLEOTIDE SEQUENCE [LARGE SCALE GENOMIC DNA]</scope>
    <source>
        <strain evidence="2 3">CBS 931.73</strain>
    </source>
</reference>
<organism evidence="2 3">
    <name type="scientific">Basidiobolus meristosporus CBS 931.73</name>
    <dbReference type="NCBI Taxonomy" id="1314790"/>
    <lineage>
        <taxon>Eukaryota</taxon>
        <taxon>Fungi</taxon>
        <taxon>Fungi incertae sedis</taxon>
        <taxon>Zoopagomycota</taxon>
        <taxon>Entomophthoromycotina</taxon>
        <taxon>Basidiobolomycetes</taxon>
        <taxon>Basidiobolales</taxon>
        <taxon>Basidiobolaceae</taxon>
        <taxon>Basidiobolus</taxon>
    </lineage>
</organism>
<feature type="signal peptide" evidence="1">
    <location>
        <begin position="1"/>
        <end position="24"/>
    </location>
</feature>
<protein>
    <recommendedName>
        <fullName evidence="4">Extracellular membrane protein CFEM domain-containing protein</fullName>
    </recommendedName>
</protein>
<accession>A0A1Y1Z290</accession>
<keyword evidence="3" id="KW-1185">Reference proteome</keyword>
<dbReference type="AlphaFoldDB" id="A0A1Y1Z290"/>
<feature type="chain" id="PRO_5011988145" description="Extracellular membrane protein CFEM domain-containing protein" evidence="1">
    <location>
        <begin position="25"/>
        <end position="158"/>
    </location>
</feature>
<evidence type="ECO:0008006" key="4">
    <source>
        <dbReference type="Google" id="ProtNLM"/>
    </source>
</evidence>
<name>A0A1Y1Z290_9FUNG</name>
<evidence type="ECO:0000256" key="1">
    <source>
        <dbReference type="SAM" id="SignalP"/>
    </source>
</evidence>
<sequence>MFHTARHLSASFLVVLLSSGLANSANLSRDCEDCMIGHLLRIPGCSQSKLALPFLPSNPDFDQQCHCNLVQSDRWASACERVCASSNAVVQLNLELVATQPSNCPASNLNQITNSATVKDPVLVEVDAAQYTSSGAAFSKVPTVTSMGILMVAIHWLM</sequence>
<keyword evidence="1" id="KW-0732">Signal</keyword>
<dbReference type="EMBL" id="MCFE01000035">
    <property type="protein sequence ID" value="ORY04408.1"/>
    <property type="molecule type" value="Genomic_DNA"/>
</dbReference>
<dbReference type="InParanoid" id="A0A1Y1Z290"/>
<evidence type="ECO:0000313" key="2">
    <source>
        <dbReference type="EMBL" id="ORY04408.1"/>
    </source>
</evidence>
<evidence type="ECO:0000313" key="3">
    <source>
        <dbReference type="Proteomes" id="UP000193498"/>
    </source>
</evidence>
<dbReference type="Proteomes" id="UP000193498">
    <property type="component" value="Unassembled WGS sequence"/>
</dbReference>